<dbReference type="Gene3D" id="3.40.710.10">
    <property type="entry name" value="DD-peptidase/beta-lactamase superfamily"/>
    <property type="match status" value="1"/>
</dbReference>
<dbReference type="Pfam" id="PF11954">
    <property type="entry name" value="DUF3471"/>
    <property type="match status" value="1"/>
</dbReference>
<evidence type="ECO:0000259" key="3">
    <source>
        <dbReference type="Pfam" id="PF00144"/>
    </source>
</evidence>
<gene>
    <name evidence="5" type="ORF">MVEN_02371500</name>
</gene>
<evidence type="ECO:0000259" key="4">
    <source>
        <dbReference type="Pfam" id="PF11954"/>
    </source>
</evidence>
<dbReference type="PANTHER" id="PTHR46825">
    <property type="entry name" value="D-ALANYL-D-ALANINE-CARBOXYPEPTIDASE/ENDOPEPTIDASE AMPH"/>
    <property type="match status" value="1"/>
</dbReference>
<feature type="domain" description="Peptidase S12 Pab87-related C-terminal" evidence="4">
    <location>
        <begin position="400"/>
        <end position="488"/>
    </location>
</feature>
<feature type="domain" description="Beta-lactamase-related" evidence="3">
    <location>
        <begin position="5"/>
        <end position="359"/>
    </location>
</feature>
<reference evidence="5" key="1">
    <citation type="submission" date="2020-05" db="EMBL/GenBank/DDBJ databases">
        <title>Mycena genomes resolve the evolution of fungal bioluminescence.</title>
        <authorList>
            <person name="Tsai I.J."/>
        </authorList>
    </citation>
    <scope>NUCLEOTIDE SEQUENCE</scope>
    <source>
        <strain evidence="5">CCC161011</strain>
    </source>
</reference>
<comment type="similarity">
    <text evidence="1">Belongs to the peptidase S12 family.</text>
</comment>
<dbReference type="Pfam" id="PF00144">
    <property type="entry name" value="Beta-lactamase"/>
    <property type="match status" value="1"/>
</dbReference>
<dbReference type="PANTHER" id="PTHR46825:SF9">
    <property type="entry name" value="BETA-LACTAMASE-RELATED DOMAIN-CONTAINING PROTEIN"/>
    <property type="match status" value="1"/>
</dbReference>
<dbReference type="InterPro" id="IPR001466">
    <property type="entry name" value="Beta-lactam-related"/>
</dbReference>
<dbReference type="AlphaFoldDB" id="A0A8H7CD01"/>
<name>A0A8H7CD01_9AGAR</name>
<evidence type="ECO:0000313" key="5">
    <source>
        <dbReference type="EMBL" id="KAF7333069.1"/>
    </source>
</evidence>
<proteinExistence type="inferred from homology"/>
<sequence>MDHFHVPGLAVAVFDATTIDALAFGHASLDPPIPTTPGTIFDCASTSKSLTAAAVGKLTEQHPHISWATSVTALSPGIFVLPSADITLEDILSHRSGMPRHDESCLGVHSATPDTPRSVTANLQRLVTSAAPRTRFQYCNLMYTAASHVVEAVSGVPFAEFLRENFFAPLGMHDTHVQPSAVLAAGLEARFAVPYAWDDDEDGDDSSDKEREEKGRYRSLARLEQPEGQGAGSVQSTVRDFARWAQAVMVRGQAGASGEGVLSERTFAALVAPRVVVEPSATEEGDEERLAPLTSHRLYALGWEVESYRGRRIVRHDGCVNGFGSLVLFLPALQFGLVVFGNATRAADLAPVLAMEVVDVALGVRDERVDWLAWVEGGGGEGERGGEAEGGAVAKDPERGWYRNAGYHDVVVEVRDGELFIDATDRSMPFWINFEHLAEDRKFVAHLKDDEGEFALLAAEFRLDEAGEVCSLGIAFVQEMDNYLVWFERTEEPT</sequence>
<dbReference type="Proteomes" id="UP000620124">
    <property type="component" value="Unassembled WGS sequence"/>
</dbReference>
<comment type="caution">
    <text evidence="5">The sequence shown here is derived from an EMBL/GenBank/DDBJ whole genome shotgun (WGS) entry which is preliminary data.</text>
</comment>
<dbReference type="SUPFAM" id="SSF56601">
    <property type="entry name" value="beta-lactamase/transpeptidase-like"/>
    <property type="match status" value="1"/>
</dbReference>
<dbReference type="InterPro" id="IPR012338">
    <property type="entry name" value="Beta-lactam/transpept-like"/>
</dbReference>
<evidence type="ECO:0000256" key="1">
    <source>
        <dbReference type="ARBA" id="ARBA00038215"/>
    </source>
</evidence>
<feature type="compositionally biased region" description="Basic and acidic residues" evidence="2">
    <location>
        <begin position="206"/>
        <end position="216"/>
    </location>
</feature>
<feature type="region of interest" description="Disordered" evidence="2">
    <location>
        <begin position="197"/>
        <end position="235"/>
    </location>
</feature>
<organism evidence="5 6">
    <name type="scientific">Mycena venus</name>
    <dbReference type="NCBI Taxonomy" id="2733690"/>
    <lineage>
        <taxon>Eukaryota</taxon>
        <taxon>Fungi</taxon>
        <taxon>Dikarya</taxon>
        <taxon>Basidiomycota</taxon>
        <taxon>Agaricomycotina</taxon>
        <taxon>Agaricomycetes</taxon>
        <taxon>Agaricomycetidae</taxon>
        <taxon>Agaricales</taxon>
        <taxon>Marasmiineae</taxon>
        <taxon>Mycenaceae</taxon>
        <taxon>Mycena</taxon>
    </lineage>
</organism>
<protein>
    <submittedName>
        <fullName evidence="5">Beta-lactamase family protein</fullName>
    </submittedName>
</protein>
<keyword evidence="6" id="KW-1185">Reference proteome</keyword>
<evidence type="ECO:0000313" key="6">
    <source>
        <dbReference type="Proteomes" id="UP000620124"/>
    </source>
</evidence>
<evidence type="ECO:0000256" key="2">
    <source>
        <dbReference type="SAM" id="MobiDB-lite"/>
    </source>
</evidence>
<dbReference type="InterPro" id="IPR050491">
    <property type="entry name" value="AmpC-like"/>
</dbReference>
<dbReference type="InterPro" id="IPR021860">
    <property type="entry name" value="Peptidase_S12_Pab87-rel_C"/>
</dbReference>
<accession>A0A8H7CD01</accession>
<dbReference type="EMBL" id="JACAZI010000030">
    <property type="protein sequence ID" value="KAF7333069.1"/>
    <property type="molecule type" value="Genomic_DNA"/>
</dbReference>
<dbReference type="OrthoDB" id="5946976at2759"/>